<dbReference type="EMBL" id="JACIIU010000006">
    <property type="protein sequence ID" value="MBB6261184.1"/>
    <property type="molecule type" value="Genomic_DNA"/>
</dbReference>
<keyword evidence="2" id="KW-1185">Reference proteome</keyword>
<gene>
    <name evidence="1" type="ORF">FHS77_001734</name>
</gene>
<protein>
    <recommendedName>
        <fullName evidence="3">ParD-like family protein</fullName>
    </recommendedName>
</protein>
<dbReference type="Pfam" id="PF11903">
    <property type="entry name" value="ParD_like"/>
    <property type="match status" value="1"/>
</dbReference>
<sequence length="70" mass="8029">MGIVKINDELHEELRKASDVMCRSINAQAEYWMKIGMLAQAHPEMTFNEIVQMQLRNAKVDLGQIAIRLS</sequence>
<comment type="caution">
    <text evidence="1">The sequence shown here is derived from an EMBL/GenBank/DDBJ whole genome shotgun (WGS) entry which is preliminary data.</text>
</comment>
<dbReference type="RefSeq" id="WP_184222297.1">
    <property type="nucleotide sequence ID" value="NZ_JACIIU010000006.1"/>
</dbReference>
<accession>A0A841M6I8</accession>
<evidence type="ECO:0000313" key="2">
    <source>
        <dbReference type="Proteomes" id="UP000555393"/>
    </source>
</evidence>
<dbReference type="AlphaFoldDB" id="A0A841M6I8"/>
<reference evidence="1 2" key="1">
    <citation type="submission" date="2020-08" db="EMBL/GenBank/DDBJ databases">
        <title>Genomic Encyclopedia of Type Strains, Phase IV (KMG-IV): sequencing the most valuable type-strain genomes for metagenomic binning, comparative biology and taxonomic classification.</title>
        <authorList>
            <person name="Goeker M."/>
        </authorList>
    </citation>
    <scope>NUCLEOTIDE SEQUENCE [LARGE SCALE GENOMIC DNA]</scope>
    <source>
        <strain evidence="1 2">DSM 22336</strain>
    </source>
</reference>
<proteinExistence type="predicted"/>
<name>A0A841M6I8_9HYPH</name>
<organism evidence="1 2">
    <name type="scientific">Paenochrobactrum gallinarii</name>
    <dbReference type="NCBI Taxonomy" id="643673"/>
    <lineage>
        <taxon>Bacteria</taxon>
        <taxon>Pseudomonadati</taxon>
        <taxon>Pseudomonadota</taxon>
        <taxon>Alphaproteobacteria</taxon>
        <taxon>Hyphomicrobiales</taxon>
        <taxon>Brucellaceae</taxon>
        <taxon>Paenochrobactrum</taxon>
    </lineage>
</organism>
<evidence type="ECO:0008006" key="3">
    <source>
        <dbReference type="Google" id="ProtNLM"/>
    </source>
</evidence>
<dbReference type="Proteomes" id="UP000555393">
    <property type="component" value="Unassembled WGS sequence"/>
</dbReference>
<evidence type="ECO:0000313" key="1">
    <source>
        <dbReference type="EMBL" id="MBB6261184.1"/>
    </source>
</evidence>
<dbReference type="InterPro" id="IPR021831">
    <property type="entry name" value="ParD-like"/>
</dbReference>